<dbReference type="InterPro" id="IPR002194">
    <property type="entry name" value="Chaperonin_TCP-1_CS"/>
</dbReference>
<dbReference type="NCBIfam" id="TIGR02342">
    <property type="entry name" value="chap_CCT_delta"/>
    <property type="match status" value="1"/>
</dbReference>
<dbReference type="FunFam" id="3.50.7.10:FF:000010">
    <property type="entry name" value="T-complex protein 1 subunit delta"/>
    <property type="match status" value="1"/>
</dbReference>
<evidence type="ECO:0000256" key="10">
    <source>
        <dbReference type="RuleBase" id="RU004192"/>
    </source>
</evidence>
<evidence type="ECO:0000256" key="3">
    <source>
        <dbReference type="ARBA" id="ARBA00011531"/>
    </source>
</evidence>
<keyword evidence="6 9" id="KW-0547">Nucleotide-binding</keyword>
<evidence type="ECO:0000313" key="11">
    <source>
        <dbReference type="EMBL" id="KTW29337.1"/>
    </source>
</evidence>
<evidence type="ECO:0000256" key="6">
    <source>
        <dbReference type="ARBA" id="ARBA00022741"/>
    </source>
</evidence>
<reference evidence="12" key="1">
    <citation type="journal article" date="2016" name="Nat. Commun.">
        <title>Genome analysis of three Pneumocystis species reveals adaptation mechanisms to life exclusively in mammalian hosts.</title>
        <authorList>
            <person name="Ma L."/>
            <person name="Chen Z."/>
            <person name="Huang D.W."/>
            <person name="Kutty G."/>
            <person name="Ishihara M."/>
            <person name="Wang H."/>
            <person name="Abouelleil A."/>
            <person name="Bishop L."/>
            <person name="Davey E."/>
            <person name="Deng R."/>
            <person name="Deng X."/>
            <person name="Fan L."/>
            <person name="Fantoni G."/>
            <person name="Fitzgerald M."/>
            <person name="Gogineni E."/>
            <person name="Goldberg J.M."/>
            <person name="Handley G."/>
            <person name="Hu X."/>
            <person name="Huber C."/>
            <person name="Jiao X."/>
            <person name="Jones K."/>
            <person name="Levin J.Z."/>
            <person name="Liu Y."/>
            <person name="Macdonald P."/>
            <person name="Melnikov A."/>
            <person name="Raley C."/>
            <person name="Sassi M."/>
            <person name="Sherman B.T."/>
            <person name="Song X."/>
            <person name="Sykes S."/>
            <person name="Tran B."/>
            <person name="Walsh L."/>
            <person name="Xia Y."/>
            <person name="Yang J."/>
            <person name="Young S."/>
            <person name="Zeng Q."/>
            <person name="Zheng X."/>
            <person name="Stephens R."/>
            <person name="Nusbaum C."/>
            <person name="Birren B.W."/>
            <person name="Azadi P."/>
            <person name="Lempicki R.A."/>
            <person name="Cuomo C.A."/>
            <person name="Kovacs J.A."/>
        </authorList>
    </citation>
    <scope>NUCLEOTIDE SEQUENCE [LARGE SCALE GENOMIC DNA]</scope>
    <source>
        <strain evidence="12">B80</strain>
    </source>
</reference>
<protein>
    <recommendedName>
        <fullName evidence="4 10">T-complex protein 1 subunit delta</fullName>
    </recommendedName>
</protein>
<evidence type="ECO:0000313" key="12">
    <source>
        <dbReference type="Proteomes" id="UP000054454"/>
    </source>
</evidence>
<dbReference type="SUPFAM" id="SSF54849">
    <property type="entry name" value="GroEL-intermediate domain like"/>
    <property type="match status" value="1"/>
</dbReference>
<dbReference type="GO" id="GO:0005832">
    <property type="term" value="C:chaperonin-containing T-complex"/>
    <property type="evidence" value="ECO:0007669"/>
    <property type="project" value="EnsemblFungi"/>
</dbReference>
<organism evidence="11 12">
    <name type="scientific">Pneumocystis carinii (strain B80)</name>
    <name type="common">Rat pneumocystis pneumonia agent</name>
    <name type="synonym">Pneumocystis carinii f. sp. carinii</name>
    <dbReference type="NCBI Taxonomy" id="1408658"/>
    <lineage>
        <taxon>Eukaryota</taxon>
        <taxon>Fungi</taxon>
        <taxon>Dikarya</taxon>
        <taxon>Ascomycota</taxon>
        <taxon>Taphrinomycotina</taxon>
        <taxon>Pneumocystomycetes</taxon>
        <taxon>Pneumocystaceae</taxon>
        <taxon>Pneumocystis</taxon>
    </lineage>
</organism>
<dbReference type="GO" id="GO:0016887">
    <property type="term" value="F:ATP hydrolysis activity"/>
    <property type="evidence" value="ECO:0007669"/>
    <property type="project" value="InterPro"/>
</dbReference>
<dbReference type="GO" id="GO:0051082">
    <property type="term" value="F:unfolded protein binding"/>
    <property type="evidence" value="ECO:0007669"/>
    <property type="project" value="EnsemblFungi"/>
</dbReference>
<dbReference type="OrthoDB" id="10248520at2759"/>
<dbReference type="InterPro" id="IPR012717">
    <property type="entry name" value="Chap_CCT_delta"/>
</dbReference>
<evidence type="ECO:0000256" key="4">
    <source>
        <dbReference type="ARBA" id="ARBA00016107"/>
    </source>
</evidence>
<dbReference type="PANTHER" id="PTHR11353">
    <property type="entry name" value="CHAPERONIN"/>
    <property type="match status" value="1"/>
</dbReference>
<dbReference type="Gene3D" id="1.10.560.10">
    <property type="entry name" value="GroEL-like equatorial domain"/>
    <property type="match status" value="1"/>
</dbReference>
<keyword evidence="7 9" id="KW-0067">ATP-binding</keyword>
<dbReference type="EMBL" id="LFVZ01000005">
    <property type="protein sequence ID" value="KTW29337.1"/>
    <property type="molecule type" value="Genomic_DNA"/>
</dbReference>
<dbReference type="Pfam" id="PF00118">
    <property type="entry name" value="Cpn60_TCP1"/>
    <property type="match status" value="1"/>
</dbReference>
<dbReference type="GO" id="GO:0140662">
    <property type="term" value="F:ATP-dependent protein folding chaperone"/>
    <property type="evidence" value="ECO:0007669"/>
    <property type="project" value="InterPro"/>
</dbReference>
<evidence type="ECO:0000256" key="8">
    <source>
        <dbReference type="ARBA" id="ARBA00023186"/>
    </source>
</evidence>
<dbReference type="PROSITE" id="PS00750">
    <property type="entry name" value="TCP1_1"/>
    <property type="match status" value="1"/>
</dbReference>
<dbReference type="InterPro" id="IPR027409">
    <property type="entry name" value="GroEL-like_apical_dom_sf"/>
</dbReference>
<evidence type="ECO:0000256" key="5">
    <source>
        <dbReference type="ARBA" id="ARBA00022490"/>
    </source>
</evidence>
<evidence type="ECO:0000256" key="9">
    <source>
        <dbReference type="RuleBase" id="RU004187"/>
    </source>
</evidence>
<dbReference type="InterPro" id="IPR002423">
    <property type="entry name" value="Cpn60/GroEL/TCP-1"/>
</dbReference>
<keyword evidence="12" id="KW-1185">Reference proteome</keyword>
<comment type="similarity">
    <text evidence="2 9">Belongs to the TCP-1 chaperonin family.</text>
</comment>
<dbReference type="InterPro" id="IPR027413">
    <property type="entry name" value="GROEL-like_equatorial_sf"/>
</dbReference>
<evidence type="ECO:0000256" key="7">
    <source>
        <dbReference type="ARBA" id="ARBA00022840"/>
    </source>
</evidence>
<name>A0A0W4ZLU1_PNEC8</name>
<dbReference type="PROSITE" id="PS00751">
    <property type="entry name" value="TCP1_2"/>
    <property type="match status" value="1"/>
</dbReference>
<dbReference type="VEuPathDB" id="FungiDB:T552_01292"/>
<comment type="caution">
    <text evidence="11">The sequence shown here is derived from an EMBL/GenBank/DDBJ whole genome shotgun (WGS) entry which is preliminary data.</text>
</comment>
<comment type="subcellular location">
    <subcellularLocation>
        <location evidence="1">Cytoplasm</location>
    </subcellularLocation>
</comment>
<dbReference type="GO" id="GO:0005524">
    <property type="term" value="F:ATP binding"/>
    <property type="evidence" value="ECO:0007669"/>
    <property type="project" value="UniProtKB-KW"/>
</dbReference>
<dbReference type="SUPFAM" id="SSF52029">
    <property type="entry name" value="GroEL apical domain-like"/>
    <property type="match status" value="1"/>
</dbReference>
<proteinExistence type="inferred from homology"/>
<evidence type="ECO:0000256" key="1">
    <source>
        <dbReference type="ARBA" id="ARBA00004496"/>
    </source>
</evidence>
<dbReference type="PROSITE" id="PS00995">
    <property type="entry name" value="TCP1_3"/>
    <property type="match status" value="1"/>
</dbReference>
<dbReference type="GeneID" id="28936083"/>
<dbReference type="RefSeq" id="XP_018226530.1">
    <property type="nucleotide sequence ID" value="XM_018369881.1"/>
</dbReference>
<dbReference type="Proteomes" id="UP000054454">
    <property type="component" value="Unassembled WGS sequence"/>
</dbReference>
<dbReference type="InterPro" id="IPR017998">
    <property type="entry name" value="Chaperone_TCP-1"/>
</dbReference>
<keyword evidence="5" id="KW-0963">Cytoplasm</keyword>
<sequence>MVDSKLTKQFQDKEKSNSVRLSNITAAKAVADTIRTSLGPKGMDKMIQTSKGDVILTNDGATILKHLSVVHPAAKMLVDVSFSQDIEAGDGTTTVVVITGSLLSAAEKLLAKGIHPTIIAESFQRAATHAVNALETCSKEIDLSDRNTLIRVASTSLNSKIVSQYSVLLAPIAVDAITKVISSFSANNVDISDIRIVKKVGGTIDDTELVDGLVLSQSVIKTTGGPTRMEKAKIGLIQFQLSPPKPDLENQIVVNDYRQMDKILKEERQYILNICKKIKKTGCNVLLIQKSILRDAVNDLSLHFLSKLKILVVKDIERDEIEFICKSTGCKPIADIDSFTEDKLGSADLVEEVQSYGEHIVKIIGVKGSVKTVSILCRGANRLVLEEAERSLHDALCVIRCLVKKRALIAGGGAPEIEASQHLMKLARTLSGTEAFCFQAFAEALEVIPITLAENAGLDSIKIVTELRNRHEKGETTAGINVRKGMVTNILEENIFQPLLVSTSALELSAETCKMILKVDDLTFSR</sequence>
<dbReference type="NCBIfam" id="NF041083">
    <property type="entry name" value="thermosome_beta"/>
    <property type="match status" value="1"/>
</dbReference>
<dbReference type="SUPFAM" id="SSF48592">
    <property type="entry name" value="GroEL equatorial domain-like"/>
    <property type="match status" value="1"/>
</dbReference>
<dbReference type="Gene3D" id="3.50.7.10">
    <property type="entry name" value="GroEL"/>
    <property type="match status" value="1"/>
</dbReference>
<keyword evidence="8 9" id="KW-0143">Chaperone</keyword>
<gene>
    <name evidence="11" type="ORF">T552_01292</name>
</gene>
<dbReference type="AlphaFoldDB" id="A0A0W4ZLU1"/>
<dbReference type="InterPro" id="IPR027410">
    <property type="entry name" value="TCP-1-like_intermed_sf"/>
</dbReference>
<dbReference type="CDD" id="cd03338">
    <property type="entry name" value="TCP1_delta"/>
    <property type="match status" value="1"/>
</dbReference>
<dbReference type="Gene3D" id="3.30.260.10">
    <property type="entry name" value="TCP-1-like chaperonin intermediate domain"/>
    <property type="match status" value="1"/>
</dbReference>
<dbReference type="InterPro" id="IPR054827">
    <property type="entry name" value="thermosome_alpha"/>
</dbReference>
<dbReference type="NCBIfam" id="NF041082">
    <property type="entry name" value="thermosome_alpha"/>
    <property type="match status" value="1"/>
</dbReference>
<accession>A0A0W4ZLU1</accession>
<dbReference type="PRINTS" id="PR00304">
    <property type="entry name" value="TCOMPLEXTCP1"/>
</dbReference>
<evidence type="ECO:0000256" key="2">
    <source>
        <dbReference type="ARBA" id="ARBA00008020"/>
    </source>
</evidence>
<dbReference type="InterPro" id="IPR053374">
    <property type="entry name" value="TCP-1_chaperonin"/>
</dbReference>
<comment type="subunit">
    <text evidence="3">Heterooligomeric complex of about 850 to 900 kDa that forms two stacked rings, 12 to 16 nm in diameter.</text>
</comment>